<dbReference type="Proteomes" id="UP001163046">
    <property type="component" value="Unassembled WGS sequence"/>
</dbReference>
<dbReference type="Pfam" id="PF06052">
    <property type="entry name" value="3-HAO"/>
    <property type="match status" value="2"/>
</dbReference>
<dbReference type="InterPro" id="IPR014710">
    <property type="entry name" value="RmlC-like_jellyroll"/>
</dbReference>
<dbReference type="GO" id="GO:0000334">
    <property type="term" value="F:3-hydroxyanthranilate 3,4-dioxygenase activity"/>
    <property type="evidence" value="ECO:0007669"/>
    <property type="project" value="InterPro"/>
</dbReference>
<keyword evidence="7" id="KW-0408">Iron</keyword>
<evidence type="ECO:0000256" key="8">
    <source>
        <dbReference type="SAM" id="MobiDB-lite"/>
    </source>
</evidence>
<feature type="region of interest" description="Disordered" evidence="8">
    <location>
        <begin position="1"/>
        <end position="25"/>
    </location>
</feature>
<dbReference type="PANTHER" id="PTHR15497:SF1">
    <property type="entry name" value="3-HYDROXYANTHRANILATE 3,4-DIOXYGENASE"/>
    <property type="match status" value="1"/>
</dbReference>
<accession>A0A9W9ZUU3</accession>
<keyword evidence="10" id="KW-1185">Reference proteome</keyword>
<reference evidence="9" key="1">
    <citation type="submission" date="2023-01" db="EMBL/GenBank/DDBJ databases">
        <title>Genome assembly of the deep-sea coral Lophelia pertusa.</title>
        <authorList>
            <person name="Herrera S."/>
            <person name="Cordes E."/>
        </authorList>
    </citation>
    <scope>NUCLEOTIDE SEQUENCE</scope>
    <source>
        <strain evidence="9">USNM1676648</strain>
        <tissue evidence="9">Polyp</tissue>
    </source>
</reference>
<organism evidence="9 10">
    <name type="scientific">Desmophyllum pertusum</name>
    <dbReference type="NCBI Taxonomy" id="174260"/>
    <lineage>
        <taxon>Eukaryota</taxon>
        <taxon>Metazoa</taxon>
        <taxon>Cnidaria</taxon>
        <taxon>Anthozoa</taxon>
        <taxon>Hexacorallia</taxon>
        <taxon>Scleractinia</taxon>
        <taxon>Caryophylliina</taxon>
        <taxon>Caryophylliidae</taxon>
        <taxon>Desmophyllum</taxon>
    </lineage>
</organism>
<dbReference type="GO" id="GO:0046874">
    <property type="term" value="P:quinolinate metabolic process"/>
    <property type="evidence" value="ECO:0007669"/>
    <property type="project" value="TreeGrafter"/>
</dbReference>
<proteinExistence type="predicted"/>
<comment type="cofactor">
    <cofactor evidence="1">
        <name>Fe(2+)</name>
        <dbReference type="ChEBI" id="CHEBI:29033"/>
    </cofactor>
</comment>
<comment type="caution">
    <text evidence="9">The sequence shown here is derived from an EMBL/GenBank/DDBJ whole genome shotgun (WGS) entry which is preliminary data.</text>
</comment>
<dbReference type="GO" id="GO:0005506">
    <property type="term" value="F:iron ion binding"/>
    <property type="evidence" value="ECO:0007669"/>
    <property type="project" value="InterPro"/>
</dbReference>
<dbReference type="SUPFAM" id="SSF51182">
    <property type="entry name" value="RmlC-like cupins"/>
    <property type="match status" value="2"/>
</dbReference>
<gene>
    <name evidence="9" type="ORF">OS493_039057</name>
</gene>
<dbReference type="InterPro" id="IPR011051">
    <property type="entry name" value="RmlC_Cupin_sf"/>
</dbReference>
<dbReference type="GO" id="GO:0034354">
    <property type="term" value="P:'de novo' NAD+ biosynthetic process from L-tryptophan"/>
    <property type="evidence" value="ECO:0007669"/>
    <property type="project" value="TreeGrafter"/>
</dbReference>
<evidence type="ECO:0000313" key="9">
    <source>
        <dbReference type="EMBL" id="KAJ7388236.1"/>
    </source>
</evidence>
<keyword evidence="6" id="KW-0560">Oxidoreductase</keyword>
<evidence type="ECO:0000256" key="6">
    <source>
        <dbReference type="ARBA" id="ARBA00023002"/>
    </source>
</evidence>
<dbReference type="CDD" id="cd06123">
    <property type="entry name" value="cupin_HAO"/>
    <property type="match status" value="1"/>
</dbReference>
<evidence type="ECO:0000256" key="5">
    <source>
        <dbReference type="ARBA" id="ARBA00022964"/>
    </source>
</evidence>
<evidence type="ECO:0000256" key="1">
    <source>
        <dbReference type="ARBA" id="ARBA00001954"/>
    </source>
</evidence>
<name>A0A9W9ZUU3_9CNID</name>
<dbReference type="GO" id="GO:0005737">
    <property type="term" value="C:cytoplasm"/>
    <property type="evidence" value="ECO:0007669"/>
    <property type="project" value="TreeGrafter"/>
</dbReference>
<dbReference type="OrthoDB" id="204928at2759"/>
<dbReference type="AlphaFoldDB" id="A0A9W9ZUU3"/>
<dbReference type="Gene3D" id="2.60.120.10">
    <property type="entry name" value="Jelly Rolls"/>
    <property type="match status" value="2"/>
</dbReference>
<protein>
    <submittedName>
        <fullName evidence="9">Uncharacterized protein</fullName>
    </submittedName>
</protein>
<dbReference type="InterPro" id="IPR010329">
    <property type="entry name" value="3hydroanth_dOase"/>
</dbReference>
<evidence type="ECO:0000256" key="2">
    <source>
        <dbReference type="ARBA" id="ARBA00002752"/>
    </source>
</evidence>
<keyword evidence="5" id="KW-0223">Dioxygenase</keyword>
<dbReference type="PANTHER" id="PTHR15497">
    <property type="entry name" value="3-HYDROXYANTHRANILATE 3,4-DIOXYGENASE"/>
    <property type="match status" value="1"/>
</dbReference>
<evidence type="ECO:0000256" key="4">
    <source>
        <dbReference type="ARBA" id="ARBA00022723"/>
    </source>
</evidence>
<keyword evidence="4" id="KW-0479">Metal-binding</keyword>
<evidence type="ECO:0000313" key="10">
    <source>
        <dbReference type="Proteomes" id="UP001163046"/>
    </source>
</evidence>
<evidence type="ECO:0000256" key="3">
    <source>
        <dbReference type="ARBA" id="ARBA00022642"/>
    </source>
</evidence>
<comment type="function">
    <text evidence="2">Catalyzes the oxidative ring opening of 3-hydroxyanthranilate to 2-amino-3-carboxymuconate semialdehyde, which spontaneously cyclizes to quinolinate.</text>
</comment>
<dbReference type="EMBL" id="MU825544">
    <property type="protein sequence ID" value="KAJ7388236.1"/>
    <property type="molecule type" value="Genomic_DNA"/>
</dbReference>
<keyword evidence="3" id="KW-0662">Pyridine nucleotide biosynthesis</keyword>
<evidence type="ECO:0000256" key="7">
    <source>
        <dbReference type="ARBA" id="ARBA00023004"/>
    </source>
</evidence>
<sequence length="268" mass="30074">MSKRMGEENGEQAVSKKSSPQLGDPLNMTEWIEDNKSFFLPPVCNKMMYGEGQLKVMFVGGPMSEKIIILTKARRIQHSPQRKEDTVGLVIERERLPKESDGLRYFCEDGVTPVWEKWFHCDDLGTQLGPLIKEYFASEEYKTGTPNPDKIAKDPPVKVDLKTGVNEPFSLKEWIVENKSDIECGTKELFGQGEFKINIHGEGEQSGEWHGETWLCQIEGDASVTVNGETKDLTKDDVILIPSGSKYTVKRSKGSIGLSVIMDPMANK</sequence>